<dbReference type="Proteomes" id="UP000645007">
    <property type="component" value="Unassembled WGS sequence"/>
</dbReference>
<dbReference type="RefSeq" id="WP_187549765.1">
    <property type="nucleotide sequence ID" value="NZ_JABUXR010000025.1"/>
</dbReference>
<organism evidence="3 4">
    <name type="scientific">Limosilactobacillus urinaemulieris</name>
    <dbReference type="NCBI Taxonomy" id="2742600"/>
    <lineage>
        <taxon>Bacteria</taxon>
        <taxon>Bacillati</taxon>
        <taxon>Bacillota</taxon>
        <taxon>Bacilli</taxon>
        <taxon>Lactobacillales</taxon>
        <taxon>Lactobacillaceae</taxon>
        <taxon>Limosilactobacillus</taxon>
    </lineage>
</organism>
<dbReference type="InterPro" id="IPR003346">
    <property type="entry name" value="Transposase_20"/>
</dbReference>
<dbReference type="NCBIfam" id="NF033542">
    <property type="entry name" value="transpos_IS110"/>
    <property type="match status" value="1"/>
</dbReference>
<keyword evidence="4" id="KW-1185">Reference proteome</keyword>
<comment type="caution">
    <text evidence="3">The sequence shown here is derived from an EMBL/GenBank/DDBJ whole genome shotgun (WGS) entry which is preliminary data.</text>
</comment>
<dbReference type="PANTHER" id="PTHR33055">
    <property type="entry name" value="TRANSPOSASE FOR INSERTION SEQUENCE ELEMENT IS1111A"/>
    <property type="match status" value="1"/>
</dbReference>
<feature type="domain" description="Transposase IS110-like N-terminal" evidence="1">
    <location>
        <begin position="6"/>
        <end position="155"/>
    </location>
</feature>
<dbReference type="Pfam" id="PF02371">
    <property type="entry name" value="Transposase_20"/>
    <property type="match status" value="1"/>
</dbReference>
<dbReference type="EMBL" id="JABUXR010000025">
    <property type="protein sequence ID" value="MBD8086320.1"/>
    <property type="molecule type" value="Genomic_DNA"/>
</dbReference>
<evidence type="ECO:0000259" key="2">
    <source>
        <dbReference type="Pfam" id="PF02371"/>
    </source>
</evidence>
<dbReference type="InterPro" id="IPR002525">
    <property type="entry name" value="Transp_IS110-like_N"/>
</dbReference>
<protein>
    <submittedName>
        <fullName evidence="3">IS110 family transposase</fullName>
    </submittedName>
</protein>
<sequence>MRCVFGIDVSKASMNIAIVVNKILVKEDKLSLNSKGFKSLNQLIKTFNNPEIVFEATGVYSRRLQFFLDHQKLNYVCMNPLKAKKQLDNLRPNKTDRNDARRLAETQFLLNRLFTYKMNPIYHELMDLSRFYQEIVRDCVVNKNRLHRALQLTFPEIESLMYQPKGTFYWKLVNQFSDPRTVLKMNGSSIEKIIIEKAPDNTSAERTANLTDKLQELAKFAYPTVSIKSSLYYQINYLTHQLIVLDNQKALIIEKMVELAKSLPEYDCLLSIPGFGKTTVVSLIGELGDIRRFKSSNALNAYIGIDLRHYESGSYVAADHISKRGNPIARKVLFKAIQNIATVAHYYPNHINDFYQKKKQQSSGRGTKKVAIAAMHRLIRTIYHLVKYNQVYDYGTAKS</sequence>
<evidence type="ECO:0000313" key="3">
    <source>
        <dbReference type="EMBL" id="MBD8086320.1"/>
    </source>
</evidence>
<evidence type="ECO:0000259" key="1">
    <source>
        <dbReference type="Pfam" id="PF01548"/>
    </source>
</evidence>
<gene>
    <name evidence="3" type="ORF">HUK45_08825</name>
</gene>
<reference evidence="3 4" key="1">
    <citation type="submission" date="2020-06" db="EMBL/GenBank/DDBJ databases">
        <title>Limosilactobacillus sp. nov.</title>
        <authorList>
            <person name="Ksiezarek M."/>
            <person name="Goncalves Ribeiro T."/>
            <person name="Rocha J."/>
            <person name="Grosso F."/>
            <person name="Peixe L."/>
        </authorList>
    </citation>
    <scope>NUCLEOTIDE SEQUENCE [LARGE SCALE GENOMIC DNA]</scope>
    <source>
        <strain evidence="4">c9Ua_26_M</strain>
    </source>
</reference>
<dbReference type="PANTHER" id="PTHR33055:SF15">
    <property type="entry name" value="TRANSPOSASE-RELATED"/>
    <property type="match status" value="1"/>
</dbReference>
<dbReference type="InterPro" id="IPR047650">
    <property type="entry name" value="Transpos_IS110"/>
</dbReference>
<dbReference type="Pfam" id="PF01548">
    <property type="entry name" value="DEDD_Tnp_IS110"/>
    <property type="match status" value="1"/>
</dbReference>
<name>A0ABR8ZMT3_9LACO</name>
<evidence type="ECO:0000313" key="4">
    <source>
        <dbReference type="Proteomes" id="UP000645007"/>
    </source>
</evidence>
<accession>A0ABR8ZMT3</accession>
<proteinExistence type="predicted"/>
<feature type="domain" description="Transposase IS116/IS110/IS902 C-terminal" evidence="2">
    <location>
        <begin position="267"/>
        <end position="341"/>
    </location>
</feature>